<dbReference type="GO" id="GO:0016787">
    <property type="term" value="F:hydrolase activity"/>
    <property type="evidence" value="ECO:0007669"/>
    <property type="project" value="UniProtKB-KW"/>
</dbReference>
<evidence type="ECO:0000259" key="1">
    <source>
        <dbReference type="Pfam" id="PF00561"/>
    </source>
</evidence>
<dbReference type="PANTHER" id="PTHR43798:SF33">
    <property type="entry name" value="HYDROLASE, PUTATIVE (AFU_ORTHOLOGUE AFUA_2G14860)-RELATED"/>
    <property type="match status" value="1"/>
</dbReference>
<name>A0A5B9FSK8_9FLAO</name>
<sequence>MKANLIIIQGNNLNYNYKNNYPGRPTLVFLHDSLGCVELWRDFPEKLGKLTQCNVLVYDRLGYGKSDAMPDVPRPITYMEPQADALHDLLAALNISSPILFGHSDGGTIALLTAAKYPETITAVIAEAAHIFVEEITLNGIRDAAEAYKNTNLKQRLEKYHGTNTDILFRAWTQTWTRPDFRDWNITGFLPTITCPLLAIQGTDDEFGSLEQVNGIVNNVSGKVEKQLLPATGHTPHKETPEETLRLSAAFIKSIQ</sequence>
<dbReference type="Pfam" id="PF00561">
    <property type="entry name" value="Abhydrolase_1"/>
    <property type="match status" value="1"/>
</dbReference>
<dbReference type="PRINTS" id="PR00111">
    <property type="entry name" value="ABHYDROLASE"/>
</dbReference>
<dbReference type="OrthoDB" id="135231at2"/>
<dbReference type="GO" id="GO:0016020">
    <property type="term" value="C:membrane"/>
    <property type="evidence" value="ECO:0007669"/>
    <property type="project" value="TreeGrafter"/>
</dbReference>
<dbReference type="InterPro" id="IPR050266">
    <property type="entry name" value="AB_hydrolase_sf"/>
</dbReference>
<dbReference type="PANTHER" id="PTHR43798">
    <property type="entry name" value="MONOACYLGLYCEROL LIPASE"/>
    <property type="match status" value="1"/>
</dbReference>
<dbReference type="InterPro" id="IPR029058">
    <property type="entry name" value="AB_hydrolase_fold"/>
</dbReference>
<dbReference type="RefSeq" id="WP_147583769.1">
    <property type="nucleotide sequence ID" value="NZ_CP042831.1"/>
</dbReference>
<dbReference type="Gene3D" id="3.40.50.1820">
    <property type="entry name" value="alpha/beta hydrolase"/>
    <property type="match status" value="1"/>
</dbReference>
<dbReference type="AlphaFoldDB" id="A0A5B9FSK8"/>
<keyword evidence="3" id="KW-1185">Reference proteome</keyword>
<dbReference type="Proteomes" id="UP000321222">
    <property type="component" value="Chromosome"/>
</dbReference>
<feature type="domain" description="AB hydrolase-1" evidence="1">
    <location>
        <begin position="25"/>
        <end position="182"/>
    </location>
</feature>
<dbReference type="EMBL" id="CP042831">
    <property type="protein sequence ID" value="QEE50293.1"/>
    <property type="molecule type" value="Genomic_DNA"/>
</dbReference>
<dbReference type="KEGG" id="fak:FUA48_12110"/>
<evidence type="ECO:0000313" key="3">
    <source>
        <dbReference type="Proteomes" id="UP000321222"/>
    </source>
</evidence>
<reference evidence="2 3" key="1">
    <citation type="submission" date="2019-08" db="EMBL/GenBank/DDBJ databases">
        <title>Flavobacterium alkalisoli sp. nov., isolated from rhizosphere soil of Suaeda salsa.</title>
        <authorList>
            <person name="Sun J.-Q."/>
            <person name="Xu L."/>
        </authorList>
    </citation>
    <scope>NUCLEOTIDE SEQUENCE [LARGE SCALE GENOMIC DNA]</scope>
    <source>
        <strain evidence="2 3">XS-5</strain>
    </source>
</reference>
<evidence type="ECO:0000313" key="2">
    <source>
        <dbReference type="EMBL" id="QEE50293.1"/>
    </source>
</evidence>
<accession>A0A5B9FSK8</accession>
<dbReference type="InterPro" id="IPR000073">
    <property type="entry name" value="AB_hydrolase_1"/>
</dbReference>
<organism evidence="2 3">
    <name type="scientific">Flavobacterium alkalisoli</name>
    <dbReference type="NCBI Taxonomy" id="2602769"/>
    <lineage>
        <taxon>Bacteria</taxon>
        <taxon>Pseudomonadati</taxon>
        <taxon>Bacteroidota</taxon>
        <taxon>Flavobacteriia</taxon>
        <taxon>Flavobacteriales</taxon>
        <taxon>Flavobacteriaceae</taxon>
        <taxon>Flavobacterium</taxon>
    </lineage>
</organism>
<dbReference type="SUPFAM" id="SSF53474">
    <property type="entry name" value="alpha/beta-Hydrolases"/>
    <property type="match status" value="1"/>
</dbReference>
<gene>
    <name evidence="2" type="ORF">FUA48_12110</name>
</gene>
<protein>
    <submittedName>
        <fullName evidence="2">Alpha/beta hydrolase</fullName>
    </submittedName>
</protein>
<keyword evidence="2" id="KW-0378">Hydrolase</keyword>
<proteinExistence type="predicted"/>